<evidence type="ECO:0000256" key="2">
    <source>
        <dbReference type="ARBA" id="ARBA00019014"/>
    </source>
</evidence>
<organism evidence="3 4">
    <name type="scientific">Candidatus Gallacutalibacter pullicola</name>
    <dbReference type="NCBI Taxonomy" id="2840830"/>
    <lineage>
        <taxon>Bacteria</taxon>
        <taxon>Bacillati</taxon>
        <taxon>Bacillota</taxon>
        <taxon>Clostridia</taxon>
        <taxon>Eubacteriales</taxon>
        <taxon>Candidatus Gallacutalibacter</taxon>
    </lineage>
</organism>
<protein>
    <recommendedName>
        <fullName evidence="2">Copper homeostasis protein cutC homolog</fullName>
    </recommendedName>
</protein>
<evidence type="ECO:0000313" key="4">
    <source>
        <dbReference type="Proteomes" id="UP000886785"/>
    </source>
</evidence>
<dbReference type="InterPro" id="IPR005627">
    <property type="entry name" value="CutC-like"/>
</dbReference>
<gene>
    <name evidence="3" type="ORF">IAA54_03910</name>
</gene>
<comment type="caution">
    <text evidence="3">The sequence shown here is derived from an EMBL/GenBank/DDBJ whole genome shotgun (WGS) entry which is preliminary data.</text>
</comment>
<evidence type="ECO:0000256" key="1">
    <source>
        <dbReference type="ARBA" id="ARBA00007768"/>
    </source>
</evidence>
<sequence length="253" mass="27907">MKNILEAYVDSVESAYAACQGGADRLALCGSMIFGGTTPDINLFYEIRNHIDIPIHVLLRPRLGDFCYTKSEFDIIKNDAAMFRDAGAEGVQVGILNTDGTLDVPRMDELMPYLSGMHVTLNRAFDFCCNPLETMEQAKMIGMHAVLTSGQQPTGYDGRSLIAQLVLRADGLEVIACGGITSRNIASLRRITGAHAFCMSGKKERESAMRYRKPGLSMGIPSKKEYTIWYTDVNEIARVRAVLDQSEDRGPIL</sequence>
<accession>A0A9D1DPS5</accession>
<dbReference type="PANTHER" id="PTHR12598">
    <property type="entry name" value="COPPER HOMEOSTASIS PROTEIN CUTC"/>
    <property type="match status" value="1"/>
</dbReference>
<proteinExistence type="inferred from homology"/>
<dbReference type="SUPFAM" id="SSF110395">
    <property type="entry name" value="CutC-like"/>
    <property type="match status" value="1"/>
</dbReference>
<evidence type="ECO:0000313" key="3">
    <source>
        <dbReference type="EMBL" id="HIR56790.1"/>
    </source>
</evidence>
<dbReference type="GO" id="GO:0005507">
    <property type="term" value="F:copper ion binding"/>
    <property type="evidence" value="ECO:0007669"/>
    <property type="project" value="TreeGrafter"/>
</dbReference>
<dbReference type="Gene3D" id="3.20.20.380">
    <property type="entry name" value="Copper homeostasis (CutC) domain"/>
    <property type="match status" value="1"/>
</dbReference>
<dbReference type="AlphaFoldDB" id="A0A9D1DPS5"/>
<comment type="similarity">
    <text evidence="1">Belongs to the CutC family.</text>
</comment>
<dbReference type="PANTHER" id="PTHR12598:SF0">
    <property type="entry name" value="COPPER HOMEOSTASIS PROTEIN CUTC HOMOLOG"/>
    <property type="match status" value="1"/>
</dbReference>
<dbReference type="EMBL" id="DVHF01000045">
    <property type="protein sequence ID" value="HIR56790.1"/>
    <property type="molecule type" value="Genomic_DNA"/>
</dbReference>
<dbReference type="InterPro" id="IPR036822">
    <property type="entry name" value="CutC-like_dom_sf"/>
</dbReference>
<dbReference type="Proteomes" id="UP000886785">
    <property type="component" value="Unassembled WGS sequence"/>
</dbReference>
<reference evidence="3" key="2">
    <citation type="journal article" date="2021" name="PeerJ">
        <title>Extensive microbial diversity within the chicken gut microbiome revealed by metagenomics and culture.</title>
        <authorList>
            <person name="Gilroy R."/>
            <person name="Ravi A."/>
            <person name="Getino M."/>
            <person name="Pursley I."/>
            <person name="Horton D.L."/>
            <person name="Alikhan N.F."/>
            <person name="Baker D."/>
            <person name="Gharbi K."/>
            <person name="Hall N."/>
            <person name="Watson M."/>
            <person name="Adriaenssens E.M."/>
            <person name="Foster-Nyarko E."/>
            <person name="Jarju S."/>
            <person name="Secka A."/>
            <person name="Antonio M."/>
            <person name="Oren A."/>
            <person name="Chaudhuri R.R."/>
            <person name="La Ragione R."/>
            <person name="Hildebrand F."/>
            <person name="Pallen M.J."/>
        </authorList>
    </citation>
    <scope>NUCLEOTIDE SEQUENCE</scope>
    <source>
        <strain evidence="3">ChiSjej1B19-7085</strain>
    </source>
</reference>
<name>A0A9D1DPS5_9FIRM</name>
<dbReference type="Pfam" id="PF03932">
    <property type="entry name" value="CutC"/>
    <property type="match status" value="1"/>
</dbReference>
<reference evidence="3" key="1">
    <citation type="submission" date="2020-10" db="EMBL/GenBank/DDBJ databases">
        <authorList>
            <person name="Gilroy R."/>
        </authorList>
    </citation>
    <scope>NUCLEOTIDE SEQUENCE</scope>
    <source>
        <strain evidence="3">ChiSjej1B19-7085</strain>
    </source>
</reference>